<evidence type="ECO:0000259" key="11">
    <source>
        <dbReference type="Pfam" id="PF12019"/>
    </source>
</evidence>
<dbReference type="Pfam" id="PF07963">
    <property type="entry name" value="N_methyl"/>
    <property type="match status" value="1"/>
</dbReference>
<dbReference type="NCBIfam" id="TIGR02532">
    <property type="entry name" value="IV_pilin_GFxxxE"/>
    <property type="match status" value="1"/>
</dbReference>
<reference evidence="12 13" key="1">
    <citation type="submission" date="2016-10" db="EMBL/GenBank/DDBJ databases">
        <authorList>
            <person name="de Groot N.N."/>
        </authorList>
    </citation>
    <scope>NUCLEOTIDE SEQUENCE [LARGE SCALE GENOMIC DNA]</scope>
    <source>
        <strain evidence="12 13">DSM 7343</strain>
    </source>
</reference>
<name>A0A1H3WSQ0_9BACT</name>
<evidence type="ECO:0000256" key="8">
    <source>
        <dbReference type="ARBA" id="ARBA00023136"/>
    </source>
</evidence>
<evidence type="ECO:0000313" key="12">
    <source>
        <dbReference type="EMBL" id="SDZ90159.1"/>
    </source>
</evidence>
<protein>
    <recommendedName>
        <fullName evidence="2">Type II secretion system protein H</fullName>
    </recommendedName>
    <alternativeName>
        <fullName evidence="10">General secretion pathway protein H</fullName>
    </alternativeName>
</protein>
<evidence type="ECO:0000256" key="5">
    <source>
        <dbReference type="ARBA" id="ARBA00022519"/>
    </source>
</evidence>
<comment type="subcellular location">
    <subcellularLocation>
        <location evidence="1">Cell inner membrane</location>
        <topology evidence="1">Single-pass membrane protein</topology>
    </subcellularLocation>
</comment>
<keyword evidence="6" id="KW-0812">Transmembrane</keyword>
<evidence type="ECO:0000256" key="10">
    <source>
        <dbReference type="ARBA" id="ARBA00030775"/>
    </source>
</evidence>
<organism evidence="12 13">
    <name type="scientific">Desulfuromusa kysingii</name>
    <dbReference type="NCBI Taxonomy" id="37625"/>
    <lineage>
        <taxon>Bacteria</taxon>
        <taxon>Pseudomonadati</taxon>
        <taxon>Thermodesulfobacteriota</taxon>
        <taxon>Desulfuromonadia</taxon>
        <taxon>Desulfuromonadales</taxon>
        <taxon>Geopsychrobacteraceae</taxon>
        <taxon>Desulfuromusa</taxon>
    </lineage>
</organism>
<proteinExistence type="inferred from homology"/>
<dbReference type="OrthoDB" id="5387661at2"/>
<dbReference type="InterPro" id="IPR022346">
    <property type="entry name" value="T2SS_GspH"/>
</dbReference>
<sequence length="153" mass="16518">MNKSYFAQWYNKGFTLVELVVILLLLGILSAVALPKFFNLSGYQDRAAYDELVDAVRYAQKLAVASGCDVQVDISANSYALQQHATNCTTGAFATITSHPFTSNVIKNVNLLATPGRFIFDAMGRSDSDVSVVINGGSYSFNVVAETGYVDAP</sequence>
<evidence type="ECO:0000256" key="6">
    <source>
        <dbReference type="ARBA" id="ARBA00022692"/>
    </source>
</evidence>
<evidence type="ECO:0000256" key="9">
    <source>
        <dbReference type="ARBA" id="ARBA00025772"/>
    </source>
</evidence>
<dbReference type="GO" id="GO:0015628">
    <property type="term" value="P:protein secretion by the type II secretion system"/>
    <property type="evidence" value="ECO:0007669"/>
    <property type="project" value="InterPro"/>
</dbReference>
<comment type="similarity">
    <text evidence="9">Belongs to the GSP H family.</text>
</comment>
<dbReference type="Gene3D" id="3.30.700.10">
    <property type="entry name" value="Glycoprotein, Type 4 Pilin"/>
    <property type="match status" value="1"/>
</dbReference>
<dbReference type="Pfam" id="PF12019">
    <property type="entry name" value="GspH"/>
    <property type="match status" value="1"/>
</dbReference>
<dbReference type="STRING" id="37625.SAMN05660420_00658"/>
<dbReference type="EMBL" id="FNQN01000002">
    <property type="protein sequence ID" value="SDZ90159.1"/>
    <property type="molecule type" value="Genomic_DNA"/>
</dbReference>
<accession>A0A1H3WSQ0</accession>
<dbReference type="Proteomes" id="UP000199409">
    <property type="component" value="Unassembled WGS sequence"/>
</dbReference>
<dbReference type="InterPro" id="IPR012902">
    <property type="entry name" value="N_methyl_site"/>
</dbReference>
<dbReference type="InterPro" id="IPR045584">
    <property type="entry name" value="Pilin-like"/>
</dbReference>
<keyword evidence="8" id="KW-0472">Membrane</keyword>
<dbReference type="RefSeq" id="WP_092344712.1">
    <property type="nucleotide sequence ID" value="NZ_FNQN01000002.1"/>
</dbReference>
<keyword evidence="13" id="KW-1185">Reference proteome</keyword>
<keyword evidence="5" id="KW-0997">Cell inner membrane</keyword>
<feature type="domain" description="General secretion pathway GspH" evidence="11">
    <location>
        <begin position="50"/>
        <end position="144"/>
    </location>
</feature>
<evidence type="ECO:0000256" key="4">
    <source>
        <dbReference type="ARBA" id="ARBA00022481"/>
    </source>
</evidence>
<evidence type="ECO:0000256" key="7">
    <source>
        <dbReference type="ARBA" id="ARBA00022989"/>
    </source>
</evidence>
<evidence type="ECO:0000256" key="3">
    <source>
        <dbReference type="ARBA" id="ARBA00022475"/>
    </source>
</evidence>
<evidence type="ECO:0000256" key="2">
    <source>
        <dbReference type="ARBA" id="ARBA00021549"/>
    </source>
</evidence>
<dbReference type="GO" id="GO:0015627">
    <property type="term" value="C:type II protein secretion system complex"/>
    <property type="evidence" value="ECO:0007669"/>
    <property type="project" value="InterPro"/>
</dbReference>
<dbReference type="AlphaFoldDB" id="A0A1H3WSQ0"/>
<dbReference type="PROSITE" id="PS00409">
    <property type="entry name" value="PROKAR_NTER_METHYL"/>
    <property type="match status" value="1"/>
</dbReference>
<evidence type="ECO:0000256" key="1">
    <source>
        <dbReference type="ARBA" id="ARBA00004377"/>
    </source>
</evidence>
<keyword evidence="7" id="KW-1133">Transmembrane helix</keyword>
<evidence type="ECO:0000313" key="13">
    <source>
        <dbReference type="Proteomes" id="UP000199409"/>
    </source>
</evidence>
<gene>
    <name evidence="12" type="ORF">SAMN05660420_00658</name>
</gene>
<keyword evidence="3" id="KW-1003">Cell membrane</keyword>
<dbReference type="GO" id="GO:0005886">
    <property type="term" value="C:plasma membrane"/>
    <property type="evidence" value="ECO:0007669"/>
    <property type="project" value="UniProtKB-SubCell"/>
</dbReference>
<keyword evidence="4" id="KW-0488">Methylation</keyword>
<dbReference type="SUPFAM" id="SSF54523">
    <property type="entry name" value="Pili subunits"/>
    <property type="match status" value="1"/>
</dbReference>